<dbReference type="RefSeq" id="WP_131595497.1">
    <property type="nucleotide sequence ID" value="NZ_SJSL01000002.1"/>
</dbReference>
<reference evidence="2 3" key="1">
    <citation type="submission" date="2019-02" db="EMBL/GenBank/DDBJ databases">
        <title>Pedobacter sp. RP-1-14 sp. nov., isolated from Arctic soil.</title>
        <authorList>
            <person name="Dahal R.H."/>
        </authorList>
    </citation>
    <scope>NUCLEOTIDE SEQUENCE [LARGE SCALE GENOMIC DNA]</scope>
    <source>
        <strain evidence="2 3">RP-1-14</strain>
    </source>
</reference>
<keyword evidence="3" id="KW-1185">Reference proteome</keyword>
<dbReference type="InterPro" id="IPR016161">
    <property type="entry name" value="Ald_DH/histidinol_DH"/>
</dbReference>
<dbReference type="GO" id="GO:0003995">
    <property type="term" value="F:acyl-CoA dehydrogenase activity"/>
    <property type="evidence" value="ECO:0007669"/>
    <property type="project" value="InterPro"/>
</dbReference>
<sequence length="339" mass="38339">MPILNAEKLIIAFNKLSSYLADPDSALNILILSAQNNNAWFTADEVQRSLNALQQMLNANDLEAWFKDIKVTENPKRVGLILAGNIPMVGFHDVLSVLATGNITLIKLSSSDDKLLPLILAKLIEIEPLLEDRIVYIDRLKDFDAVIATGSNNTSRYFEYYFSKVPNIIRKNRSSVAVLTGEETTQEIAELGHDVFDYFGLGCRNVSKLYIPENYDIKHFFEPIESFKGIINHFKYNNNYDYNKSIYLVNLAPHFDNGFLLLKEDTAMSSPLAVLYFERYNNIEDVTTALKIEEDKIQCVVSKAPLSIAAGTVDFGHGQYPKLWDYADNVNTLDFLNSL</sequence>
<dbReference type="EMBL" id="SJSL01000002">
    <property type="protein sequence ID" value="TCD00914.1"/>
    <property type="molecule type" value="Genomic_DNA"/>
</dbReference>
<dbReference type="InterPro" id="IPR008670">
    <property type="entry name" value="CoA_reduct_LuxC"/>
</dbReference>
<protein>
    <submittedName>
        <fullName evidence="2">Acyl-CoA reductase</fullName>
    </submittedName>
</protein>
<dbReference type="Proteomes" id="UP000293347">
    <property type="component" value="Unassembled WGS sequence"/>
</dbReference>
<dbReference type="OrthoDB" id="1522941at2"/>
<dbReference type="GO" id="GO:0008218">
    <property type="term" value="P:bioluminescence"/>
    <property type="evidence" value="ECO:0007669"/>
    <property type="project" value="InterPro"/>
</dbReference>
<gene>
    <name evidence="2" type="ORF">EZ437_09060</name>
</gene>
<dbReference type="AlphaFoldDB" id="A0A4R0NP13"/>
<evidence type="ECO:0000313" key="3">
    <source>
        <dbReference type="Proteomes" id="UP000293347"/>
    </source>
</evidence>
<dbReference type="Pfam" id="PF05893">
    <property type="entry name" value="LuxC"/>
    <property type="match status" value="1"/>
</dbReference>
<evidence type="ECO:0000313" key="2">
    <source>
        <dbReference type="EMBL" id="TCD00914.1"/>
    </source>
</evidence>
<organism evidence="2 3">
    <name type="scientific">Pedobacter psychroterrae</name>
    <dbReference type="NCBI Taxonomy" id="2530453"/>
    <lineage>
        <taxon>Bacteria</taxon>
        <taxon>Pseudomonadati</taxon>
        <taxon>Bacteroidota</taxon>
        <taxon>Sphingobacteriia</taxon>
        <taxon>Sphingobacteriales</taxon>
        <taxon>Sphingobacteriaceae</taxon>
        <taxon>Pedobacter</taxon>
    </lineage>
</organism>
<evidence type="ECO:0000256" key="1">
    <source>
        <dbReference type="ARBA" id="ARBA00022857"/>
    </source>
</evidence>
<name>A0A4R0NP13_9SPHI</name>
<keyword evidence="1" id="KW-0521">NADP</keyword>
<comment type="caution">
    <text evidence="2">The sequence shown here is derived from an EMBL/GenBank/DDBJ whole genome shotgun (WGS) entry which is preliminary data.</text>
</comment>
<accession>A0A4R0NP13</accession>
<dbReference type="SUPFAM" id="SSF53720">
    <property type="entry name" value="ALDH-like"/>
    <property type="match status" value="1"/>
</dbReference>
<proteinExistence type="predicted"/>